<evidence type="ECO:0000256" key="2">
    <source>
        <dbReference type="ARBA" id="ARBA00022723"/>
    </source>
</evidence>
<dbReference type="Proteomes" id="UP000245124">
    <property type="component" value="Unassembled WGS sequence"/>
</dbReference>
<dbReference type="GO" id="GO:0046872">
    <property type="term" value="F:metal ion binding"/>
    <property type="evidence" value="ECO:0007669"/>
    <property type="project" value="UniProtKB-KW"/>
</dbReference>
<feature type="domain" description="DDE Tnp4" evidence="3">
    <location>
        <begin position="9"/>
        <end position="92"/>
    </location>
</feature>
<dbReference type="Pfam" id="PF13359">
    <property type="entry name" value="DDE_Tnp_4"/>
    <property type="match status" value="1"/>
</dbReference>
<accession>A0A2R5FWR6</accession>
<evidence type="ECO:0000313" key="5">
    <source>
        <dbReference type="Proteomes" id="UP000245124"/>
    </source>
</evidence>
<gene>
    <name evidence="4" type="ORF">NIES4072_62200</name>
</gene>
<keyword evidence="5" id="KW-1185">Reference proteome</keyword>
<organism evidence="4 5">
    <name type="scientific">Nostoc commune NIES-4072</name>
    <dbReference type="NCBI Taxonomy" id="2005467"/>
    <lineage>
        <taxon>Bacteria</taxon>
        <taxon>Bacillati</taxon>
        <taxon>Cyanobacteriota</taxon>
        <taxon>Cyanophyceae</taxon>
        <taxon>Nostocales</taxon>
        <taxon>Nostocaceae</taxon>
        <taxon>Nostoc</taxon>
    </lineage>
</organism>
<dbReference type="AlphaFoldDB" id="A0A2R5FWR6"/>
<proteinExistence type="predicted"/>
<comment type="caution">
    <text evidence="4">The sequence shown here is derived from an EMBL/GenBank/DDBJ whole genome shotgun (WGS) entry which is preliminary data.</text>
</comment>
<evidence type="ECO:0000313" key="4">
    <source>
        <dbReference type="EMBL" id="GBG22509.1"/>
    </source>
</evidence>
<dbReference type="InterPro" id="IPR027806">
    <property type="entry name" value="HARBI1_dom"/>
</dbReference>
<dbReference type="EMBL" id="BDUD01000001">
    <property type="protein sequence ID" value="GBG22509.1"/>
    <property type="molecule type" value="Genomic_DNA"/>
</dbReference>
<comment type="cofactor">
    <cofactor evidence="1">
        <name>a divalent metal cation</name>
        <dbReference type="ChEBI" id="CHEBI:60240"/>
    </cofactor>
</comment>
<name>A0A2R5FWR6_NOSCO</name>
<sequence>MFRENRDNFDQKQSFKGDLGYIGEDLIDTQIKKPRNKELTTKQKTSNKEFSSKRVFVEHRIRSVKIFRVVQDRFRLNPKKYEQVILTICGLVRLRIGSLILPVEIYPMPSG</sequence>
<reference evidence="4 5" key="1">
    <citation type="submission" date="2017-06" db="EMBL/GenBank/DDBJ databases">
        <title>Genome sequencing of cyanobaciteial culture collection at National Institute for Environmental Studies (NIES).</title>
        <authorList>
            <person name="Hirose Y."/>
            <person name="Shimura Y."/>
            <person name="Fujisawa T."/>
            <person name="Nakamura Y."/>
            <person name="Kawachi M."/>
        </authorList>
    </citation>
    <scope>NUCLEOTIDE SEQUENCE [LARGE SCALE GENOMIC DNA]</scope>
    <source>
        <strain evidence="4 5">NIES-4072</strain>
    </source>
</reference>
<evidence type="ECO:0000259" key="3">
    <source>
        <dbReference type="Pfam" id="PF13359"/>
    </source>
</evidence>
<keyword evidence="2" id="KW-0479">Metal-binding</keyword>
<evidence type="ECO:0000256" key="1">
    <source>
        <dbReference type="ARBA" id="ARBA00001968"/>
    </source>
</evidence>
<protein>
    <recommendedName>
        <fullName evidence="3">DDE Tnp4 domain-containing protein</fullName>
    </recommendedName>
</protein>